<dbReference type="Gene3D" id="3.30.310.160">
    <property type="entry name" value="YycH protein, domain 2"/>
    <property type="match status" value="1"/>
</dbReference>
<evidence type="ECO:0000259" key="1">
    <source>
        <dbReference type="Pfam" id="PF07435"/>
    </source>
</evidence>
<dbReference type="RefSeq" id="WP_089743183.1">
    <property type="nucleotide sequence ID" value="NZ_FOGL01000020.1"/>
</dbReference>
<organism evidence="2 3">
    <name type="scientific">Gracilibacillus ureilyticus</name>
    <dbReference type="NCBI Taxonomy" id="531814"/>
    <lineage>
        <taxon>Bacteria</taxon>
        <taxon>Bacillati</taxon>
        <taxon>Bacillota</taxon>
        <taxon>Bacilli</taxon>
        <taxon>Bacillales</taxon>
        <taxon>Bacillaceae</taxon>
        <taxon>Gracilibacillus</taxon>
    </lineage>
</organism>
<dbReference type="OrthoDB" id="2382185at2"/>
<accession>A0A1H9UYK7</accession>
<dbReference type="EMBL" id="FOGL01000020">
    <property type="protein sequence ID" value="SES14411.1"/>
    <property type="molecule type" value="Genomic_DNA"/>
</dbReference>
<sequence length="455" mass="52793">MKFELAKTIILTFLVGLSFLLTLAIWNYDRAYEVAEDADQTTEAELAGMEENKKNLIEPYQIVFHTNGTTVGYENKKEELEIFDYVSNLHLYDFKMLEENNRIDESVDYVELVFPTSMPSSYIAEIISTEGPVSIDTQFKSIKLFLDENRDSNQIIFENSDPYGIDIRANIQNMPQVIEHFNQLLLVGDFITYLPVEVRNSQTIYIPKDANIKGKKFRYTTISPDTQTFQSIFFQNPQDVANSPNPEGGQTYSDGTRQMVVRGYFMEFTDFSTDDITQNEQMEGTAIQGIGDQLLTNSLEHINSHNGWFTEKSENIKYRLYDLNTSLRNIKYRMVYNNYPVFSSNSLEDIATMSLEYRNGKVFKYTRPLMILAQSYDRSDRKLMSAEELVAFLEESEQYEMNRILNIQLGYRIEQQEQVYDLIPTWCVETYNGWEIITRDMVVDQGGQRNAVGTN</sequence>
<reference evidence="2 3" key="1">
    <citation type="submission" date="2016-10" db="EMBL/GenBank/DDBJ databases">
        <authorList>
            <person name="de Groot N.N."/>
        </authorList>
    </citation>
    <scope>NUCLEOTIDE SEQUENCE [LARGE SCALE GENOMIC DNA]</scope>
    <source>
        <strain evidence="2 3">CGMCC 1.7727</strain>
    </source>
</reference>
<keyword evidence="3" id="KW-1185">Reference proteome</keyword>
<dbReference type="Proteomes" id="UP000199687">
    <property type="component" value="Unassembled WGS sequence"/>
</dbReference>
<name>A0A1H9UYK7_9BACI</name>
<gene>
    <name evidence="2" type="ORF">SAMN04487944_12017</name>
</gene>
<dbReference type="AlphaFoldDB" id="A0A1H9UYK7"/>
<proteinExistence type="predicted"/>
<dbReference type="Pfam" id="PF07435">
    <property type="entry name" value="YycH"/>
    <property type="match status" value="1"/>
</dbReference>
<evidence type="ECO:0000313" key="2">
    <source>
        <dbReference type="EMBL" id="SES14411.1"/>
    </source>
</evidence>
<dbReference type="InterPro" id="IPR042274">
    <property type="entry name" value="YycH/YycI_2"/>
</dbReference>
<feature type="domain" description="Regulatory protein YycH" evidence="1">
    <location>
        <begin position="5"/>
        <end position="438"/>
    </location>
</feature>
<dbReference type="CDD" id="cd15787">
    <property type="entry name" value="YycH_N"/>
    <property type="match status" value="1"/>
</dbReference>
<protein>
    <submittedName>
        <fullName evidence="2">Two-component signal transduction system YycFG, regulatory protein YycH</fullName>
    </submittedName>
</protein>
<dbReference type="InterPro" id="IPR009996">
    <property type="entry name" value="YycH"/>
</dbReference>
<dbReference type="STRING" id="531814.SAMN04487944_12017"/>
<evidence type="ECO:0000313" key="3">
    <source>
        <dbReference type="Proteomes" id="UP000199687"/>
    </source>
</evidence>